<evidence type="ECO:0000313" key="1">
    <source>
        <dbReference type="EMBL" id="QSX38416.1"/>
    </source>
</evidence>
<accession>A0ABX7R3M3</accession>
<dbReference type="InterPro" id="IPR029058">
    <property type="entry name" value="AB_hydrolase_fold"/>
</dbReference>
<dbReference type="InterPro" id="IPR000801">
    <property type="entry name" value="Esterase-like"/>
</dbReference>
<dbReference type="Gene3D" id="3.40.50.1820">
    <property type="entry name" value="alpha/beta hydrolase"/>
    <property type="match status" value="1"/>
</dbReference>
<dbReference type="PANTHER" id="PTHR48098">
    <property type="entry name" value="ENTEROCHELIN ESTERASE-RELATED"/>
    <property type="match status" value="1"/>
</dbReference>
<proteinExistence type="predicted"/>
<organism evidence="1 2">
    <name type="scientific">Shewanella sedimentimangrovi</name>
    <dbReference type="NCBI Taxonomy" id="2814293"/>
    <lineage>
        <taxon>Bacteria</taxon>
        <taxon>Pseudomonadati</taxon>
        <taxon>Pseudomonadota</taxon>
        <taxon>Gammaproteobacteria</taxon>
        <taxon>Alteromonadales</taxon>
        <taxon>Shewanellaceae</taxon>
        <taxon>Shewanella</taxon>
    </lineage>
</organism>
<dbReference type="Pfam" id="PF00756">
    <property type="entry name" value="Esterase"/>
    <property type="match status" value="1"/>
</dbReference>
<reference evidence="1 2" key="1">
    <citation type="submission" date="2021-03" db="EMBL/GenBank/DDBJ databases">
        <title>Novel species identification of genus Shewanella.</title>
        <authorList>
            <person name="Liu G."/>
            <person name="Zhang Q."/>
        </authorList>
    </citation>
    <scope>NUCLEOTIDE SEQUENCE [LARGE SCALE GENOMIC DNA]</scope>
    <source>
        <strain evidence="1 2">FJAT-52962</strain>
    </source>
</reference>
<evidence type="ECO:0008006" key="3">
    <source>
        <dbReference type="Google" id="ProtNLM"/>
    </source>
</evidence>
<gene>
    <name evidence="1" type="ORF">JYB85_06230</name>
</gene>
<name>A0ABX7R3M3_9GAMM</name>
<dbReference type="InterPro" id="IPR050583">
    <property type="entry name" value="Mycobacterial_A85_antigen"/>
</dbReference>
<dbReference type="RefSeq" id="WP_207381498.1">
    <property type="nucleotide sequence ID" value="NZ_CP071502.1"/>
</dbReference>
<evidence type="ECO:0000313" key="2">
    <source>
        <dbReference type="Proteomes" id="UP000663207"/>
    </source>
</evidence>
<dbReference type="EMBL" id="CP071502">
    <property type="protein sequence ID" value="QSX38416.1"/>
    <property type="molecule type" value="Genomic_DNA"/>
</dbReference>
<dbReference type="PANTHER" id="PTHR48098:SF6">
    <property type="entry name" value="FERRI-BACILLIBACTIN ESTERASE BESA"/>
    <property type="match status" value="1"/>
</dbReference>
<dbReference type="SUPFAM" id="SSF53474">
    <property type="entry name" value="alpha/beta-Hydrolases"/>
    <property type="match status" value="1"/>
</dbReference>
<sequence length="224" mass="25426">MSLKNRLFNMLSTLVPVMVIGVVITGTSAIAAESQTAEVTYQSDIQHVTLDKLISLDIYAPKTSDTGRTYPTLYVMDGQHYFYNAVGFQKSLTHGVNVSPDYIVVGINTEKLIEAKLRDDWLEQTPEKMIELLERQVIPYVDQHFQTNDRRLYFGWQYGAIFGLKLFNARPTLMQGYLLASGQRYSDTAIQRRHAGANPERIGTASRPRQLFLLEPWQDGGTYP</sequence>
<dbReference type="Proteomes" id="UP000663207">
    <property type="component" value="Chromosome"/>
</dbReference>
<keyword evidence="2" id="KW-1185">Reference proteome</keyword>
<protein>
    <recommendedName>
        <fullName evidence="3">Esterase</fullName>
    </recommendedName>
</protein>